<keyword evidence="3" id="KW-1185">Reference proteome</keyword>
<dbReference type="RefSeq" id="WP_146076651.1">
    <property type="nucleotide sequence ID" value="NZ_PSUM01000001.1"/>
</dbReference>
<feature type="region of interest" description="Disordered" evidence="1">
    <location>
        <begin position="1"/>
        <end position="32"/>
    </location>
</feature>
<evidence type="ECO:0000313" key="3">
    <source>
        <dbReference type="Proteomes" id="UP000077071"/>
    </source>
</evidence>
<evidence type="ECO:0008006" key="4">
    <source>
        <dbReference type="Google" id="ProtNLM"/>
    </source>
</evidence>
<protein>
    <recommendedName>
        <fullName evidence="4">RadC-like JAB domain-containing protein</fullName>
    </recommendedName>
</protein>
<proteinExistence type="predicted"/>
<dbReference type="EMBL" id="CP015515">
    <property type="protein sequence ID" value="AND16429.1"/>
    <property type="molecule type" value="Genomic_DNA"/>
</dbReference>
<feature type="compositionally biased region" description="Basic and acidic residues" evidence="1">
    <location>
        <begin position="1"/>
        <end position="10"/>
    </location>
</feature>
<dbReference type="STRING" id="33888.A6122_1285"/>
<gene>
    <name evidence="2" type="ORF">A6122_1285</name>
</gene>
<sequence length="167" mass="18325">MTTERHHPLDPPESDTMTTLDHAAPAPHLDTPLLNAPLLNDRELRERVSSLIGPAYRRALWPIFLDRDGVQLPILYPVDGLPVHPDEEKTERIVAILAKAVAHQDVGSIAFALERPGRAFLGATDRVLARHLAAACHRRAIPLRALLLVHDEGVRVVAATEYAAATT</sequence>
<dbReference type="AlphaFoldDB" id="A0A160KSN2"/>
<organism evidence="2 3">
    <name type="scientific">Rathayibacter tritici</name>
    <dbReference type="NCBI Taxonomy" id="33888"/>
    <lineage>
        <taxon>Bacteria</taxon>
        <taxon>Bacillati</taxon>
        <taxon>Actinomycetota</taxon>
        <taxon>Actinomycetes</taxon>
        <taxon>Micrococcales</taxon>
        <taxon>Microbacteriaceae</taxon>
        <taxon>Rathayibacter</taxon>
    </lineage>
</organism>
<evidence type="ECO:0000313" key="2">
    <source>
        <dbReference type="EMBL" id="AND16429.1"/>
    </source>
</evidence>
<dbReference type="Proteomes" id="UP000077071">
    <property type="component" value="Chromosome"/>
</dbReference>
<name>A0A160KSN2_9MICO</name>
<reference evidence="2 3" key="1">
    <citation type="submission" date="2016-05" db="EMBL/GenBank/DDBJ databases">
        <title>Complete genome sequence of Rathayibacter tritici NCPPB 1953.</title>
        <authorList>
            <person name="Park J."/>
            <person name="Lee H.-H."/>
            <person name="Lee S.-W."/>
            <person name="Seo Y.-S."/>
        </authorList>
    </citation>
    <scope>NUCLEOTIDE SEQUENCE [LARGE SCALE GENOMIC DNA]</scope>
    <source>
        <strain evidence="2 3">NCPPB 1953</strain>
    </source>
</reference>
<dbReference type="PATRIC" id="fig|33888.3.peg.1412"/>
<accession>A0A160KSN2</accession>
<evidence type="ECO:0000256" key="1">
    <source>
        <dbReference type="SAM" id="MobiDB-lite"/>
    </source>
</evidence>
<dbReference type="KEGG" id="rtn:A6122_1285"/>